<sequence length="249" mass="27588">MATDSASSFASGMVYNHSRKIVNLREGLPIGAMATGAGGIGNESIDTLLKDLRCRFNGKDAAYVNWTLDPDHYSMQDIALRVREFLFEEKSMAHGATTSTKVRLCGYSASKPLAEVWEVSLNGQACPEPVCVQNEQEFGLRWDGEYEALDRLVFGLGTRFNDFAVKHGSSAQQALELREKLVPELYELLFVEAMPMKDAIDLARFLVETTIGFVKFSVSRPKTVGGPIQIAAITKHEGFQWIQHGYSLT</sequence>
<comment type="caution">
    <text evidence="1">The sequence shown here is derived from an EMBL/GenBank/DDBJ whole genome shotgun (WGS) entry which is preliminary data.</text>
</comment>
<dbReference type="EMBL" id="JAUYVH010000001">
    <property type="protein sequence ID" value="MDQ9169372.1"/>
    <property type="molecule type" value="Genomic_DNA"/>
</dbReference>
<proteinExistence type="predicted"/>
<keyword evidence="2" id="KW-1185">Reference proteome</keyword>
<name>A0ABU1BK40_9BURK</name>
<dbReference type="RefSeq" id="WP_338435256.1">
    <property type="nucleotide sequence ID" value="NZ_JAUYVH010000001.1"/>
</dbReference>
<reference evidence="1 2" key="1">
    <citation type="submission" date="2023-08" db="EMBL/GenBank/DDBJ databases">
        <title>Oxalobacteraceae gen .nov., isolated from river sludge outside the plant.</title>
        <authorList>
            <person name="Zhao S.Y."/>
        </authorList>
    </citation>
    <scope>NUCLEOTIDE SEQUENCE [LARGE SCALE GENOMIC DNA]</scope>
    <source>
        <strain evidence="1 2">R-40</strain>
    </source>
</reference>
<accession>A0ABU1BK40</accession>
<protein>
    <submittedName>
        <fullName evidence="1">Uncharacterized protein</fullName>
    </submittedName>
</protein>
<evidence type="ECO:0000313" key="1">
    <source>
        <dbReference type="EMBL" id="MDQ9169372.1"/>
    </source>
</evidence>
<evidence type="ECO:0000313" key="2">
    <source>
        <dbReference type="Proteomes" id="UP001225596"/>
    </source>
</evidence>
<organism evidence="1 2">
    <name type="scientific">Keguizhuia sedimenti</name>
    <dbReference type="NCBI Taxonomy" id="3064264"/>
    <lineage>
        <taxon>Bacteria</taxon>
        <taxon>Pseudomonadati</taxon>
        <taxon>Pseudomonadota</taxon>
        <taxon>Betaproteobacteria</taxon>
        <taxon>Burkholderiales</taxon>
        <taxon>Oxalobacteraceae</taxon>
        <taxon>Keguizhuia</taxon>
    </lineage>
</organism>
<gene>
    <name evidence="1" type="ORF">Q8A64_02990</name>
</gene>
<dbReference type="Proteomes" id="UP001225596">
    <property type="component" value="Unassembled WGS sequence"/>
</dbReference>